<dbReference type="SUPFAM" id="SSF52540">
    <property type="entry name" value="P-loop containing nucleoside triphosphate hydrolases"/>
    <property type="match status" value="1"/>
</dbReference>
<proteinExistence type="inferred from homology"/>
<name>A0ABU4AM76_9HYPH</name>
<gene>
    <name evidence="9" type="ORF">R2G56_13690</name>
</gene>
<keyword evidence="3" id="KW-0813">Transport</keyword>
<evidence type="ECO:0000256" key="7">
    <source>
        <dbReference type="ARBA" id="ARBA00023136"/>
    </source>
</evidence>
<keyword evidence="4" id="KW-1003">Cell membrane</keyword>
<evidence type="ECO:0000256" key="5">
    <source>
        <dbReference type="ARBA" id="ARBA00022741"/>
    </source>
</evidence>
<keyword evidence="10" id="KW-1185">Reference proteome</keyword>
<dbReference type="InterPro" id="IPR017871">
    <property type="entry name" value="ABC_transporter-like_CS"/>
</dbReference>
<evidence type="ECO:0000256" key="2">
    <source>
        <dbReference type="ARBA" id="ARBA00005417"/>
    </source>
</evidence>
<keyword evidence="5" id="KW-0547">Nucleotide-binding</keyword>
<dbReference type="PROSITE" id="PS50893">
    <property type="entry name" value="ABC_TRANSPORTER_2"/>
    <property type="match status" value="1"/>
</dbReference>
<dbReference type="Gene3D" id="3.40.50.300">
    <property type="entry name" value="P-loop containing nucleotide triphosphate hydrolases"/>
    <property type="match status" value="1"/>
</dbReference>
<evidence type="ECO:0000256" key="4">
    <source>
        <dbReference type="ARBA" id="ARBA00022475"/>
    </source>
</evidence>
<evidence type="ECO:0000256" key="3">
    <source>
        <dbReference type="ARBA" id="ARBA00022448"/>
    </source>
</evidence>
<evidence type="ECO:0000313" key="9">
    <source>
        <dbReference type="EMBL" id="MDV6227345.1"/>
    </source>
</evidence>
<accession>A0ABU4AM76</accession>
<dbReference type="GO" id="GO:0005524">
    <property type="term" value="F:ATP binding"/>
    <property type="evidence" value="ECO:0007669"/>
    <property type="project" value="UniProtKB-KW"/>
</dbReference>
<dbReference type="CDD" id="cd03257">
    <property type="entry name" value="ABC_NikE_OppD_transporters"/>
    <property type="match status" value="1"/>
</dbReference>
<dbReference type="Proteomes" id="UP001185659">
    <property type="component" value="Unassembled WGS sequence"/>
</dbReference>
<comment type="caution">
    <text evidence="9">The sequence shown here is derived from an EMBL/GenBank/DDBJ whole genome shotgun (WGS) entry which is preliminary data.</text>
</comment>
<dbReference type="RefSeq" id="WP_317561636.1">
    <property type="nucleotide sequence ID" value="NZ_JAWLIP010000006.1"/>
</dbReference>
<dbReference type="Pfam" id="PF08352">
    <property type="entry name" value="oligo_HPY"/>
    <property type="match status" value="1"/>
</dbReference>
<dbReference type="InterPro" id="IPR003439">
    <property type="entry name" value="ABC_transporter-like_ATP-bd"/>
</dbReference>
<dbReference type="PANTHER" id="PTHR43297:SF7">
    <property type="entry name" value="D,D-DIPEPTIDE TRANSPORT ATP-BINDING PROTEIN DDPD-RELATED"/>
    <property type="match status" value="1"/>
</dbReference>
<evidence type="ECO:0000259" key="8">
    <source>
        <dbReference type="PROSITE" id="PS50893"/>
    </source>
</evidence>
<sequence length="327" mass="35984">MRKTVLDIDNLSLEFPVYKGTVSAVNRVSLHVQEGEIVGIVGESGSAKSVTAMTAMRLLPSESFRIRSGRITLLGQDMLALSEQKLASMRGRDVAMIFQEPLTALNPTRKVGAQMLGVIRLHTKLSEREARLHAIKLLTDMRINDAEEILERYPFELSGGMRQRILIGLAFACSPKLLIADEPTTALDVTVQKQVLQLLRQKARELNTAILFISHDLAVVSQFCDRLYVMYAGSVVETGPTREVLGAPKHPYTQALIRALPESAAPGQPLRSIRGVVPNLTDMPTGCAFRERCDSAFEACSAIPPLFSLDEDNRASACWLCEKEHAA</sequence>
<protein>
    <submittedName>
        <fullName evidence="9">ABC transporter ATP-binding protein</fullName>
    </submittedName>
</protein>
<feature type="domain" description="ABC transporter" evidence="8">
    <location>
        <begin position="6"/>
        <end position="257"/>
    </location>
</feature>
<keyword evidence="7" id="KW-0472">Membrane</keyword>
<comment type="subcellular location">
    <subcellularLocation>
        <location evidence="1">Cell inner membrane</location>
        <topology evidence="1">Peripheral membrane protein</topology>
    </subcellularLocation>
</comment>
<dbReference type="InterPro" id="IPR003593">
    <property type="entry name" value="AAA+_ATPase"/>
</dbReference>
<comment type="similarity">
    <text evidence="2">Belongs to the ABC transporter superfamily.</text>
</comment>
<dbReference type="InterPro" id="IPR013563">
    <property type="entry name" value="Oligopep_ABC_C"/>
</dbReference>
<dbReference type="PROSITE" id="PS00211">
    <property type="entry name" value="ABC_TRANSPORTER_1"/>
    <property type="match status" value="1"/>
</dbReference>
<dbReference type="InterPro" id="IPR027417">
    <property type="entry name" value="P-loop_NTPase"/>
</dbReference>
<dbReference type="PANTHER" id="PTHR43297">
    <property type="entry name" value="OLIGOPEPTIDE TRANSPORT ATP-BINDING PROTEIN APPD"/>
    <property type="match status" value="1"/>
</dbReference>
<dbReference type="InterPro" id="IPR050388">
    <property type="entry name" value="ABC_Ni/Peptide_Import"/>
</dbReference>
<dbReference type="NCBIfam" id="TIGR01727">
    <property type="entry name" value="oligo_HPY"/>
    <property type="match status" value="1"/>
</dbReference>
<evidence type="ECO:0000313" key="10">
    <source>
        <dbReference type="Proteomes" id="UP001185659"/>
    </source>
</evidence>
<reference evidence="9 10" key="1">
    <citation type="submission" date="2023-10" db="EMBL/GenBank/DDBJ databases">
        <authorList>
            <person name="Venkata Ramana C."/>
            <person name="Sasikala C."/>
            <person name="Dhurka M."/>
        </authorList>
    </citation>
    <scope>NUCLEOTIDE SEQUENCE [LARGE SCALE GENOMIC DNA]</scope>
    <source>
        <strain evidence="9 10">KCTC 32151</strain>
    </source>
</reference>
<evidence type="ECO:0000256" key="6">
    <source>
        <dbReference type="ARBA" id="ARBA00022840"/>
    </source>
</evidence>
<dbReference type="Pfam" id="PF00005">
    <property type="entry name" value="ABC_tran"/>
    <property type="match status" value="1"/>
</dbReference>
<organism evidence="9 10">
    <name type="scientific">Nitratireductor aquimarinus</name>
    <dbReference type="NCBI Taxonomy" id="889300"/>
    <lineage>
        <taxon>Bacteria</taxon>
        <taxon>Pseudomonadati</taxon>
        <taxon>Pseudomonadota</taxon>
        <taxon>Alphaproteobacteria</taxon>
        <taxon>Hyphomicrobiales</taxon>
        <taxon>Phyllobacteriaceae</taxon>
        <taxon>Nitratireductor</taxon>
    </lineage>
</organism>
<dbReference type="SMART" id="SM00382">
    <property type="entry name" value="AAA"/>
    <property type="match status" value="1"/>
</dbReference>
<evidence type="ECO:0000256" key="1">
    <source>
        <dbReference type="ARBA" id="ARBA00004417"/>
    </source>
</evidence>
<keyword evidence="6 9" id="KW-0067">ATP-binding</keyword>
<dbReference type="EMBL" id="JAWLIP010000006">
    <property type="protein sequence ID" value="MDV6227345.1"/>
    <property type="molecule type" value="Genomic_DNA"/>
</dbReference>